<dbReference type="InterPro" id="IPR006157">
    <property type="entry name" value="FolB_dom"/>
</dbReference>
<dbReference type="GO" id="GO:0046654">
    <property type="term" value="P:tetrahydrofolate biosynthetic process"/>
    <property type="evidence" value="ECO:0007669"/>
    <property type="project" value="UniProtKB-UniRule"/>
</dbReference>
<gene>
    <name evidence="8" type="ORF">Lbru_3186</name>
</gene>
<comment type="caution">
    <text evidence="8">The sequence shown here is derived from an EMBL/GenBank/DDBJ whole genome shotgun (WGS) entry which is preliminary data.</text>
</comment>
<dbReference type="PANTHER" id="PTHR42844">
    <property type="entry name" value="DIHYDRONEOPTERIN ALDOLASE 1-RELATED"/>
    <property type="match status" value="1"/>
</dbReference>
<comment type="similarity">
    <text evidence="3 6">Belongs to the DHNA family.</text>
</comment>
<reference evidence="8 9" key="1">
    <citation type="submission" date="2015-11" db="EMBL/GenBank/DDBJ databases">
        <title>Genomic analysis of 38 Legionella species identifies large and diverse effector repertoires.</title>
        <authorList>
            <person name="Burstein D."/>
            <person name="Amaro F."/>
            <person name="Zusman T."/>
            <person name="Lifshitz Z."/>
            <person name="Cohen O."/>
            <person name="Gilbert J.A."/>
            <person name="Pupko T."/>
            <person name="Shuman H.A."/>
            <person name="Segal G."/>
        </authorList>
    </citation>
    <scope>NUCLEOTIDE SEQUENCE [LARGE SCALE GENOMIC DNA]</scope>
    <source>
        <strain evidence="8 9">ATCC 43878</strain>
    </source>
</reference>
<dbReference type="Pfam" id="PF02152">
    <property type="entry name" value="FolB"/>
    <property type="match status" value="1"/>
</dbReference>
<keyword evidence="9" id="KW-1185">Reference proteome</keyword>
<comment type="function">
    <text evidence="6">Catalyzes the conversion of 7,8-dihydroneopterin to 6-hydroxymethyl-7,8-dihydropterin.</text>
</comment>
<comment type="catalytic activity">
    <reaction evidence="1 6">
        <text>7,8-dihydroneopterin = 6-hydroxymethyl-7,8-dihydropterin + glycolaldehyde</text>
        <dbReference type="Rhea" id="RHEA:10540"/>
        <dbReference type="ChEBI" id="CHEBI:17001"/>
        <dbReference type="ChEBI" id="CHEBI:17071"/>
        <dbReference type="ChEBI" id="CHEBI:44841"/>
        <dbReference type="EC" id="4.1.2.25"/>
    </reaction>
</comment>
<dbReference type="EMBL" id="LNXV01000036">
    <property type="protein sequence ID" value="KTC77079.1"/>
    <property type="molecule type" value="Genomic_DNA"/>
</dbReference>
<evidence type="ECO:0000256" key="6">
    <source>
        <dbReference type="RuleBase" id="RU362079"/>
    </source>
</evidence>
<dbReference type="NCBIfam" id="TIGR00525">
    <property type="entry name" value="folB"/>
    <property type="match status" value="1"/>
</dbReference>
<sequence length="112" mass="12640">MDILQIKGLSVLTRIGVYAWEQQILQRLLIDISIPSNFSACQDDIANTVDYDKLCHQVTTYVELNSFHLIETVAENVANLIKQEFNVPQLTISVSKPHAIKNASDIRVTVTR</sequence>
<proteinExistence type="inferred from homology"/>
<keyword evidence="4 6" id="KW-0289">Folate biosynthesis</keyword>
<feature type="domain" description="Dihydroneopterin aldolase/epimerase" evidence="7">
    <location>
        <begin position="4"/>
        <end position="112"/>
    </location>
</feature>
<dbReference type="PANTHER" id="PTHR42844:SF1">
    <property type="entry name" value="DIHYDRONEOPTERIN ALDOLASE 1-RELATED"/>
    <property type="match status" value="1"/>
</dbReference>
<dbReference type="Proteomes" id="UP000054742">
    <property type="component" value="Unassembled WGS sequence"/>
</dbReference>
<dbReference type="InterPro" id="IPR006156">
    <property type="entry name" value="Dihydroneopterin_aldolase"/>
</dbReference>
<accession>A0A0W0S0N8</accession>
<dbReference type="NCBIfam" id="TIGR00526">
    <property type="entry name" value="folB_dom"/>
    <property type="match status" value="1"/>
</dbReference>
<dbReference type="OrthoDB" id="9810587at2"/>
<dbReference type="CDD" id="cd00534">
    <property type="entry name" value="DHNA_DHNTPE"/>
    <property type="match status" value="1"/>
</dbReference>
<evidence type="ECO:0000313" key="9">
    <source>
        <dbReference type="Proteomes" id="UP000054742"/>
    </source>
</evidence>
<dbReference type="InterPro" id="IPR043133">
    <property type="entry name" value="GTP-CH-I_C/QueF"/>
</dbReference>
<dbReference type="Gene3D" id="3.30.1130.10">
    <property type="match status" value="1"/>
</dbReference>
<evidence type="ECO:0000256" key="2">
    <source>
        <dbReference type="ARBA" id="ARBA00005013"/>
    </source>
</evidence>
<evidence type="ECO:0000256" key="4">
    <source>
        <dbReference type="ARBA" id="ARBA00022909"/>
    </source>
</evidence>
<dbReference type="GO" id="GO:0005737">
    <property type="term" value="C:cytoplasm"/>
    <property type="evidence" value="ECO:0007669"/>
    <property type="project" value="TreeGrafter"/>
</dbReference>
<dbReference type="STRING" id="29422.Lbru_3186"/>
<keyword evidence="5 6" id="KW-0456">Lyase</keyword>
<dbReference type="SMART" id="SM00905">
    <property type="entry name" value="FolB"/>
    <property type="match status" value="1"/>
</dbReference>
<protein>
    <recommendedName>
        <fullName evidence="6">7,8-dihydroneopterin aldolase</fullName>
        <ecNumber evidence="6">4.1.2.25</ecNumber>
    </recommendedName>
</protein>
<name>A0A0W0S0N8_9GAMM</name>
<dbReference type="GO" id="GO:0004150">
    <property type="term" value="F:dihydroneopterin aldolase activity"/>
    <property type="evidence" value="ECO:0007669"/>
    <property type="project" value="UniProtKB-UniRule"/>
</dbReference>
<evidence type="ECO:0000313" key="8">
    <source>
        <dbReference type="EMBL" id="KTC77079.1"/>
    </source>
</evidence>
<evidence type="ECO:0000259" key="7">
    <source>
        <dbReference type="SMART" id="SM00905"/>
    </source>
</evidence>
<dbReference type="AlphaFoldDB" id="A0A0W0S0N8"/>
<evidence type="ECO:0000256" key="5">
    <source>
        <dbReference type="ARBA" id="ARBA00023239"/>
    </source>
</evidence>
<dbReference type="EC" id="4.1.2.25" evidence="6"/>
<evidence type="ECO:0000256" key="3">
    <source>
        <dbReference type="ARBA" id="ARBA00005708"/>
    </source>
</evidence>
<dbReference type="RefSeq" id="WP_058443127.1">
    <property type="nucleotide sequence ID" value="NZ_CAAAHU010000008.1"/>
</dbReference>
<evidence type="ECO:0000256" key="1">
    <source>
        <dbReference type="ARBA" id="ARBA00001353"/>
    </source>
</evidence>
<organism evidence="8 9">
    <name type="scientific">Legionella brunensis</name>
    <dbReference type="NCBI Taxonomy" id="29422"/>
    <lineage>
        <taxon>Bacteria</taxon>
        <taxon>Pseudomonadati</taxon>
        <taxon>Pseudomonadota</taxon>
        <taxon>Gammaproteobacteria</taxon>
        <taxon>Legionellales</taxon>
        <taxon>Legionellaceae</taxon>
        <taxon>Legionella</taxon>
    </lineage>
</organism>
<dbReference type="SUPFAM" id="SSF55620">
    <property type="entry name" value="Tetrahydrobiopterin biosynthesis enzymes-like"/>
    <property type="match status" value="1"/>
</dbReference>
<comment type="pathway">
    <text evidence="2 6">Cofactor biosynthesis; tetrahydrofolate biosynthesis; 2-amino-4-hydroxy-6-hydroxymethyl-7,8-dihydropteridine diphosphate from 7,8-dihydroneopterin triphosphate: step 3/4.</text>
</comment>
<dbReference type="UniPathway" id="UPA00077">
    <property type="reaction ID" value="UER00154"/>
</dbReference>
<dbReference type="GO" id="GO:0046656">
    <property type="term" value="P:folic acid biosynthetic process"/>
    <property type="evidence" value="ECO:0007669"/>
    <property type="project" value="UniProtKB-UniRule"/>
</dbReference>
<dbReference type="PATRIC" id="fig|29422.6.peg.3366"/>